<gene>
    <name evidence="5" type="ORF">OIDMADRAFT_118609</name>
</gene>
<reference evidence="5 6" key="1">
    <citation type="submission" date="2014-04" db="EMBL/GenBank/DDBJ databases">
        <authorList>
            <consortium name="DOE Joint Genome Institute"/>
            <person name="Kuo A."/>
            <person name="Martino E."/>
            <person name="Perotto S."/>
            <person name="Kohler A."/>
            <person name="Nagy L.G."/>
            <person name="Floudas D."/>
            <person name="Copeland A."/>
            <person name="Barry K.W."/>
            <person name="Cichocki N."/>
            <person name="Veneault-Fourrey C."/>
            <person name="LaButti K."/>
            <person name="Lindquist E.A."/>
            <person name="Lipzen A."/>
            <person name="Lundell T."/>
            <person name="Morin E."/>
            <person name="Murat C."/>
            <person name="Sun H."/>
            <person name="Tunlid A."/>
            <person name="Henrissat B."/>
            <person name="Grigoriev I.V."/>
            <person name="Hibbett D.S."/>
            <person name="Martin F."/>
            <person name="Nordberg H.P."/>
            <person name="Cantor M.N."/>
            <person name="Hua S.X."/>
        </authorList>
    </citation>
    <scope>NUCLEOTIDE SEQUENCE [LARGE SCALE GENOMIC DNA]</scope>
    <source>
        <strain evidence="5 6">Zn</strain>
    </source>
</reference>
<dbReference type="Gene3D" id="3.40.30.120">
    <property type="match status" value="1"/>
</dbReference>
<dbReference type="AlphaFoldDB" id="A0A0C3HK89"/>
<dbReference type="SUPFAM" id="SSF51905">
    <property type="entry name" value="FAD/NAD(P)-binding domain"/>
    <property type="match status" value="1"/>
</dbReference>
<keyword evidence="1" id="KW-0285">Flavoprotein</keyword>
<dbReference type="Gene3D" id="3.30.9.10">
    <property type="entry name" value="D-Amino Acid Oxidase, subunit A, domain 2"/>
    <property type="match status" value="1"/>
</dbReference>
<evidence type="ECO:0000256" key="3">
    <source>
        <dbReference type="ARBA" id="ARBA00023002"/>
    </source>
</evidence>
<reference evidence="6" key="2">
    <citation type="submission" date="2015-01" db="EMBL/GenBank/DDBJ databases">
        <title>Evolutionary Origins and Diversification of the Mycorrhizal Mutualists.</title>
        <authorList>
            <consortium name="DOE Joint Genome Institute"/>
            <consortium name="Mycorrhizal Genomics Consortium"/>
            <person name="Kohler A."/>
            <person name="Kuo A."/>
            <person name="Nagy L.G."/>
            <person name="Floudas D."/>
            <person name="Copeland A."/>
            <person name="Barry K.W."/>
            <person name="Cichocki N."/>
            <person name="Veneault-Fourrey C."/>
            <person name="LaButti K."/>
            <person name="Lindquist E.A."/>
            <person name="Lipzen A."/>
            <person name="Lundell T."/>
            <person name="Morin E."/>
            <person name="Murat C."/>
            <person name="Riley R."/>
            <person name="Ohm R."/>
            <person name="Sun H."/>
            <person name="Tunlid A."/>
            <person name="Henrissat B."/>
            <person name="Grigoriev I.V."/>
            <person name="Hibbett D.S."/>
            <person name="Martin F."/>
        </authorList>
    </citation>
    <scope>NUCLEOTIDE SEQUENCE [LARGE SCALE GENOMIC DNA]</scope>
    <source>
        <strain evidence="6">Zn</strain>
    </source>
</reference>
<proteinExistence type="predicted"/>
<dbReference type="Proteomes" id="UP000054321">
    <property type="component" value="Unassembled WGS sequence"/>
</dbReference>
<dbReference type="GO" id="GO:0071949">
    <property type="term" value="F:FAD binding"/>
    <property type="evidence" value="ECO:0007669"/>
    <property type="project" value="InterPro"/>
</dbReference>
<keyword evidence="2" id="KW-0274">FAD</keyword>
<dbReference type="PANTHER" id="PTHR43004">
    <property type="entry name" value="TRK SYSTEM POTASSIUM UPTAKE PROTEIN"/>
    <property type="match status" value="1"/>
</dbReference>
<evidence type="ECO:0000313" key="6">
    <source>
        <dbReference type="Proteomes" id="UP000054321"/>
    </source>
</evidence>
<feature type="domain" description="FAD-binding" evidence="4">
    <location>
        <begin position="16"/>
        <end position="319"/>
    </location>
</feature>
<evidence type="ECO:0000259" key="4">
    <source>
        <dbReference type="Pfam" id="PF01494"/>
    </source>
</evidence>
<dbReference type="STRING" id="913774.A0A0C3HK89"/>
<keyword evidence="6" id="KW-1185">Reference proteome</keyword>
<keyword evidence="3" id="KW-0560">Oxidoreductase</keyword>
<dbReference type="HOGENOM" id="CLU_009665_14_0_1"/>
<protein>
    <recommendedName>
        <fullName evidence="4">FAD-binding domain-containing protein</fullName>
    </recommendedName>
</protein>
<dbReference type="InParanoid" id="A0A0C3HK89"/>
<dbReference type="InterPro" id="IPR036188">
    <property type="entry name" value="FAD/NAD-bd_sf"/>
</dbReference>
<name>A0A0C3HK89_OIDMZ</name>
<dbReference type="PANTHER" id="PTHR43004:SF8">
    <property type="entry name" value="FAD-BINDING DOMAIN-CONTAINING PROTEIN-RELATED"/>
    <property type="match status" value="1"/>
</dbReference>
<organism evidence="5 6">
    <name type="scientific">Oidiodendron maius (strain Zn)</name>
    <dbReference type="NCBI Taxonomy" id="913774"/>
    <lineage>
        <taxon>Eukaryota</taxon>
        <taxon>Fungi</taxon>
        <taxon>Dikarya</taxon>
        <taxon>Ascomycota</taxon>
        <taxon>Pezizomycotina</taxon>
        <taxon>Leotiomycetes</taxon>
        <taxon>Leotiomycetes incertae sedis</taxon>
        <taxon>Myxotrichaceae</taxon>
        <taxon>Oidiodendron</taxon>
    </lineage>
</organism>
<sequence length="547" mass="60943">MSSFVGVNGGEQIVEIDLLIIGAGPAGAALACFLCQHGLKGLILAATPSTADTPRAHITNMAALECLRDIGLEEECKRVAVKGDCMQHTRWCRSMAGEEFARIYSWGNDPSRTGDYDAASPCSHVDIPQTILEPILVRHATHNGFQCRFDTSFLSYDRQPDGSIISEVLDGISKQTYKIRSKYLFGCDGARSQVLRQLNIPLAKKPGQGLAINVLAKVDLEEVMQYRLGNLHWVMRPDEDQPAFNWATVVRMVKPWNEWMFILFPRPGAGVDFNPSKDEYLECVKNIVGDDSLKVEILNISKWFVNEIVAEYYSEGNILERQPVGASVVERTNQGLRDHIPVWEALGMMDPSLEVRKMQFAELSQPSPEGAKRRAKLQEAVKETSHEFHGVGVEMNQRYVSKAVYLDDESIRPPLPDDPVLEHEITTYPGSRLPHAWLNTRLPGKRLSTIDLAGHGAFCLLTGIGGEIWKAAAARAAAELGIEINTYTIGWGQDFHDVYFDWTQRREIDDDGCVLIRPDRFVAWRSKTVVPNAVAKLIAVLKSTLGV</sequence>
<accession>A0A0C3HK89</accession>
<dbReference type="InterPro" id="IPR050641">
    <property type="entry name" value="RIFMO-like"/>
</dbReference>
<dbReference type="Gene3D" id="3.50.50.60">
    <property type="entry name" value="FAD/NAD(P)-binding domain"/>
    <property type="match status" value="1"/>
</dbReference>
<dbReference type="PRINTS" id="PR00420">
    <property type="entry name" value="RNGMNOXGNASE"/>
</dbReference>
<dbReference type="OrthoDB" id="2690153at2759"/>
<evidence type="ECO:0000256" key="1">
    <source>
        <dbReference type="ARBA" id="ARBA00022630"/>
    </source>
</evidence>
<evidence type="ECO:0000256" key="2">
    <source>
        <dbReference type="ARBA" id="ARBA00022827"/>
    </source>
</evidence>
<dbReference type="InterPro" id="IPR002938">
    <property type="entry name" value="FAD-bd"/>
</dbReference>
<dbReference type="Pfam" id="PF21274">
    <property type="entry name" value="Rng_hyd_C"/>
    <property type="match status" value="1"/>
</dbReference>
<dbReference type="EMBL" id="KN832873">
    <property type="protein sequence ID" value="KIN03505.1"/>
    <property type="molecule type" value="Genomic_DNA"/>
</dbReference>
<evidence type="ECO:0000313" key="5">
    <source>
        <dbReference type="EMBL" id="KIN03505.1"/>
    </source>
</evidence>
<dbReference type="Pfam" id="PF01494">
    <property type="entry name" value="FAD_binding_3"/>
    <property type="match status" value="1"/>
</dbReference>
<dbReference type="GO" id="GO:0016709">
    <property type="term" value="F:oxidoreductase activity, acting on paired donors, with incorporation or reduction of molecular oxygen, NAD(P)H as one donor, and incorporation of one atom of oxygen"/>
    <property type="evidence" value="ECO:0007669"/>
    <property type="project" value="UniProtKB-ARBA"/>
</dbReference>